<dbReference type="NCBIfam" id="TIGR02779">
    <property type="entry name" value="NHEJ_ligase_lig"/>
    <property type="match status" value="1"/>
</dbReference>
<dbReference type="InterPro" id="IPR050191">
    <property type="entry name" value="ATP-dep_DNA_ligase"/>
</dbReference>
<dbReference type="Gene3D" id="3.30.470.30">
    <property type="entry name" value="DNA ligase/mRNA capping enzyme"/>
    <property type="match status" value="1"/>
</dbReference>
<dbReference type="InterPro" id="IPR012340">
    <property type="entry name" value="NA-bd_OB-fold"/>
</dbReference>
<organism evidence="6 7">
    <name type="scientific">Pseudonocardia alaniniphila</name>
    <dbReference type="NCBI Taxonomy" id="75291"/>
    <lineage>
        <taxon>Bacteria</taxon>
        <taxon>Bacillati</taxon>
        <taxon>Actinomycetota</taxon>
        <taxon>Actinomycetes</taxon>
        <taxon>Pseudonocardiales</taxon>
        <taxon>Pseudonocardiaceae</taxon>
        <taxon>Pseudonocardia</taxon>
    </lineage>
</organism>
<evidence type="ECO:0000313" key="6">
    <source>
        <dbReference type="EMBL" id="MCH6170218.1"/>
    </source>
</evidence>
<dbReference type="Gene3D" id="3.30.1490.70">
    <property type="match status" value="1"/>
</dbReference>
<comment type="catalytic activity">
    <reaction evidence="4">
        <text>ATP + (deoxyribonucleotide)n-3'-hydroxyl + 5'-phospho-(deoxyribonucleotide)m = (deoxyribonucleotide)n+m + AMP + diphosphate.</text>
        <dbReference type="EC" id="6.5.1.1"/>
    </reaction>
</comment>
<feature type="domain" description="ATP-dependent DNA ligase family profile" evidence="5">
    <location>
        <begin position="95"/>
        <end position="186"/>
    </location>
</feature>
<accession>A0ABS9TPB3</accession>
<dbReference type="PANTHER" id="PTHR45674:SF4">
    <property type="entry name" value="DNA LIGASE 1"/>
    <property type="match status" value="1"/>
</dbReference>
<dbReference type="EMBL" id="JAKXMK010000031">
    <property type="protein sequence ID" value="MCH6170218.1"/>
    <property type="molecule type" value="Genomic_DNA"/>
</dbReference>
<dbReference type="PROSITE" id="PS50160">
    <property type="entry name" value="DNA_LIGASE_A3"/>
    <property type="match status" value="1"/>
</dbReference>
<dbReference type="InterPro" id="IPR016059">
    <property type="entry name" value="DNA_ligase_ATP-dep_CS"/>
</dbReference>
<dbReference type="CDD" id="cd07906">
    <property type="entry name" value="Adenylation_DNA_ligase_LigD_LigC"/>
    <property type="match status" value="1"/>
</dbReference>
<reference evidence="6 7" key="1">
    <citation type="submission" date="2022-03" db="EMBL/GenBank/DDBJ databases">
        <title>Pseudonocardia alaer sp. nov., a novel actinomycete isolated from reed forest soil.</title>
        <authorList>
            <person name="Wang L."/>
        </authorList>
    </citation>
    <scope>NUCLEOTIDE SEQUENCE [LARGE SCALE GENOMIC DNA]</scope>
    <source>
        <strain evidence="6 7">Y-16303</strain>
    </source>
</reference>
<protein>
    <recommendedName>
        <fullName evidence="2">DNA ligase (ATP)</fullName>
        <ecNumber evidence="2">6.5.1.1</ecNumber>
    </recommendedName>
</protein>
<dbReference type="SUPFAM" id="SSF50249">
    <property type="entry name" value="Nucleic acid-binding proteins"/>
    <property type="match status" value="1"/>
</dbReference>
<comment type="similarity">
    <text evidence="1">Belongs to the ATP-dependent DNA ligase family.</text>
</comment>
<comment type="caution">
    <text evidence="6">The sequence shown here is derived from an EMBL/GenBank/DDBJ whole genome shotgun (WGS) entry which is preliminary data.</text>
</comment>
<keyword evidence="3 6" id="KW-0436">Ligase</keyword>
<keyword evidence="7" id="KW-1185">Reference proteome</keyword>
<dbReference type="CDD" id="cd07971">
    <property type="entry name" value="OBF_DNA_ligase_LigD"/>
    <property type="match status" value="1"/>
</dbReference>
<dbReference type="Gene3D" id="2.40.50.140">
    <property type="entry name" value="Nucleic acid-binding proteins"/>
    <property type="match status" value="1"/>
</dbReference>
<dbReference type="PROSITE" id="PS00697">
    <property type="entry name" value="DNA_LIGASE_A1"/>
    <property type="match status" value="1"/>
</dbReference>
<dbReference type="GO" id="GO:0016874">
    <property type="term" value="F:ligase activity"/>
    <property type="evidence" value="ECO:0007669"/>
    <property type="project" value="UniProtKB-KW"/>
</dbReference>
<evidence type="ECO:0000259" key="5">
    <source>
        <dbReference type="PROSITE" id="PS50160"/>
    </source>
</evidence>
<proteinExistence type="inferred from homology"/>
<dbReference type="Proteomes" id="UP001299970">
    <property type="component" value="Unassembled WGS sequence"/>
</dbReference>
<dbReference type="PANTHER" id="PTHR45674">
    <property type="entry name" value="DNA LIGASE 1/3 FAMILY MEMBER"/>
    <property type="match status" value="1"/>
</dbReference>
<sequence length="309" mass="34524">MLALLTHDHFSDPEWLYERKLDGERMLVVRDGRGTKLYSRTRHPLEGTYPEVAEALDASAPVKFVADGEVVAFDGDETSFSRLQARLGITDPDRARATGVAVIFYLFDVLGVGGYDVTALPLRARKQVLQASLDFTDPLRFSTHRNTDGEEYLRQACERGWEGLIAKRADSPYRPGARSGDWLKFKCVRGQEFVVGGYTDPTGSRIGFGALLIGYHDGDGALRYAGKVGTGFDHHVLVGLRARFDEMGTAASPFADQVRERGTHWLRPELVAQIGFTEWTRDGRLRHPRYLGLRDDKAAADVVREEPPR</sequence>
<name>A0ABS9TPB3_9PSEU</name>
<dbReference type="Pfam" id="PF04679">
    <property type="entry name" value="DNA_ligase_A_C"/>
    <property type="match status" value="1"/>
</dbReference>
<evidence type="ECO:0000313" key="7">
    <source>
        <dbReference type="Proteomes" id="UP001299970"/>
    </source>
</evidence>
<dbReference type="SUPFAM" id="SSF56091">
    <property type="entry name" value="DNA ligase/mRNA capping enzyme, catalytic domain"/>
    <property type="match status" value="1"/>
</dbReference>
<dbReference type="InterPro" id="IPR012310">
    <property type="entry name" value="DNA_ligase_ATP-dep_cent"/>
</dbReference>
<dbReference type="InterPro" id="IPR014146">
    <property type="entry name" value="LigD_ligase_dom"/>
</dbReference>
<evidence type="ECO:0000256" key="1">
    <source>
        <dbReference type="ARBA" id="ARBA00007572"/>
    </source>
</evidence>
<dbReference type="InterPro" id="IPR012309">
    <property type="entry name" value="DNA_ligase_ATP-dep_C"/>
</dbReference>
<evidence type="ECO:0000256" key="4">
    <source>
        <dbReference type="ARBA" id="ARBA00034003"/>
    </source>
</evidence>
<gene>
    <name evidence="6" type="primary">ligD</name>
    <name evidence="6" type="ORF">MMF94_31335</name>
</gene>
<evidence type="ECO:0000256" key="3">
    <source>
        <dbReference type="ARBA" id="ARBA00022598"/>
    </source>
</evidence>
<dbReference type="EC" id="6.5.1.1" evidence="2"/>
<evidence type="ECO:0000256" key="2">
    <source>
        <dbReference type="ARBA" id="ARBA00012727"/>
    </source>
</evidence>
<dbReference type="Pfam" id="PF01068">
    <property type="entry name" value="DNA_ligase_A_M"/>
    <property type="match status" value="1"/>
</dbReference>